<dbReference type="InterPro" id="IPR010987">
    <property type="entry name" value="Glutathione-S-Trfase_C-like"/>
</dbReference>
<dbReference type="EMBL" id="VIKS01000009">
    <property type="protein sequence ID" value="TQV87025.1"/>
    <property type="molecule type" value="Genomic_DNA"/>
</dbReference>
<dbReference type="Pfam" id="PF14497">
    <property type="entry name" value="GST_C_3"/>
    <property type="match status" value="1"/>
</dbReference>
<dbReference type="RefSeq" id="WP_142894607.1">
    <property type="nucleotide sequence ID" value="NZ_ML660165.1"/>
</dbReference>
<dbReference type="InterPro" id="IPR004045">
    <property type="entry name" value="Glutathione_S-Trfase_N"/>
</dbReference>
<dbReference type="Pfam" id="PF02798">
    <property type="entry name" value="GST_N"/>
    <property type="match status" value="1"/>
</dbReference>
<name>A0A545UC33_9GAMM</name>
<dbReference type="GO" id="GO:0006749">
    <property type="term" value="P:glutathione metabolic process"/>
    <property type="evidence" value="ECO:0007669"/>
    <property type="project" value="TreeGrafter"/>
</dbReference>
<evidence type="ECO:0000313" key="4">
    <source>
        <dbReference type="Proteomes" id="UP000315439"/>
    </source>
</evidence>
<dbReference type="SFLD" id="SFLDG00363">
    <property type="entry name" value="AMPS_(cytGST):_Alpha-__Mu-__Pi"/>
    <property type="match status" value="1"/>
</dbReference>
<dbReference type="InterPro" id="IPR050213">
    <property type="entry name" value="GST_superfamily"/>
</dbReference>
<dbReference type="Gene3D" id="1.20.1050.10">
    <property type="match status" value="1"/>
</dbReference>
<dbReference type="InterPro" id="IPR036249">
    <property type="entry name" value="Thioredoxin-like_sf"/>
</dbReference>
<dbReference type="SFLD" id="SFLDG01205">
    <property type="entry name" value="AMPS.1"/>
    <property type="match status" value="1"/>
</dbReference>
<dbReference type="PANTHER" id="PTHR11571">
    <property type="entry name" value="GLUTATHIONE S-TRANSFERASE"/>
    <property type="match status" value="1"/>
</dbReference>
<proteinExistence type="predicted"/>
<dbReference type="Proteomes" id="UP000315439">
    <property type="component" value="Unassembled WGS sequence"/>
</dbReference>
<accession>A0A545UC33</accession>
<protein>
    <submittedName>
        <fullName evidence="3">Glutathione S-transferase</fullName>
    </submittedName>
</protein>
<evidence type="ECO:0000313" key="3">
    <source>
        <dbReference type="EMBL" id="TQV87025.1"/>
    </source>
</evidence>
<dbReference type="SUPFAM" id="SSF47616">
    <property type="entry name" value="GST C-terminal domain-like"/>
    <property type="match status" value="1"/>
</dbReference>
<dbReference type="CDD" id="cd03039">
    <property type="entry name" value="GST_N_Sigma_like"/>
    <property type="match status" value="1"/>
</dbReference>
<dbReference type="InterPro" id="IPR036282">
    <property type="entry name" value="Glutathione-S-Trfase_C_sf"/>
</dbReference>
<evidence type="ECO:0000259" key="1">
    <source>
        <dbReference type="PROSITE" id="PS50404"/>
    </source>
</evidence>
<gene>
    <name evidence="3" type="ORF">FLL46_14560</name>
</gene>
<dbReference type="PROSITE" id="PS50404">
    <property type="entry name" value="GST_NTER"/>
    <property type="match status" value="1"/>
</dbReference>
<feature type="domain" description="GST N-terminal" evidence="1">
    <location>
        <begin position="2"/>
        <end position="80"/>
    </location>
</feature>
<organism evidence="3 4">
    <name type="scientific">Aliikangiella coralliicola</name>
    <dbReference type="NCBI Taxonomy" id="2592383"/>
    <lineage>
        <taxon>Bacteria</taxon>
        <taxon>Pseudomonadati</taxon>
        <taxon>Pseudomonadota</taxon>
        <taxon>Gammaproteobacteria</taxon>
        <taxon>Oceanospirillales</taxon>
        <taxon>Pleioneaceae</taxon>
        <taxon>Aliikangiella</taxon>
    </lineage>
</organism>
<dbReference type="InterPro" id="IPR004046">
    <property type="entry name" value="GST_C"/>
</dbReference>
<sequence length="206" mass="23149">MSTFKLTYFDIDGGRAEPARLAMHIGGIDFEDYRFTFDRFNEVVSTTPLKQVPTFAIDGKQITQCNAILRYLGKKADLYPADDMQALLCDEVLEAMEDMTHKLVATFGLEEDALKNAREALVEGAISHYLKWAQSKLEEQGGEYFIENKLTVADLKVFVWIRGLNSGHLDHIPTTLVEEVAPLLNAHCERVAATPKIADYYSSRGL</sequence>
<dbReference type="PROSITE" id="PS50405">
    <property type="entry name" value="GST_CTER"/>
    <property type="match status" value="1"/>
</dbReference>
<keyword evidence="3" id="KW-0808">Transferase</keyword>
<dbReference type="InterPro" id="IPR040079">
    <property type="entry name" value="Glutathione_S-Trfase"/>
</dbReference>
<comment type="caution">
    <text evidence="3">The sequence shown here is derived from an EMBL/GenBank/DDBJ whole genome shotgun (WGS) entry which is preliminary data.</text>
</comment>
<dbReference type="GO" id="GO:0004364">
    <property type="term" value="F:glutathione transferase activity"/>
    <property type="evidence" value="ECO:0007669"/>
    <property type="project" value="TreeGrafter"/>
</dbReference>
<dbReference type="AlphaFoldDB" id="A0A545UC33"/>
<dbReference type="OrthoDB" id="9797500at2"/>
<reference evidence="3 4" key="1">
    <citation type="submission" date="2019-07" db="EMBL/GenBank/DDBJ databases">
        <title>Draft genome for Aliikangiella sp. M105.</title>
        <authorList>
            <person name="Wang G."/>
        </authorList>
    </citation>
    <scope>NUCLEOTIDE SEQUENCE [LARGE SCALE GENOMIC DNA]</scope>
    <source>
        <strain evidence="3 4">M105</strain>
    </source>
</reference>
<keyword evidence="4" id="KW-1185">Reference proteome</keyword>
<dbReference type="SUPFAM" id="SSF52833">
    <property type="entry name" value="Thioredoxin-like"/>
    <property type="match status" value="1"/>
</dbReference>
<feature type="domain" description="GST C-terminal" evidence="2">
    <location>
        <begin position="82"/>
        <end position="206"/>
    </location>
</feature>
<dbReference type="Gene3D" id="3.40.30.10">
    <property type="entry name" value="Glutaredoxin"/>
    <property type="match status" value="1"/>
</dbReference>
<dbReference type="SFLD" id="SFLDS00019">
    <property type="entry name" value="Glutathione_Transferase_(cytos"/>
    <property type="match status" value="1"/>
</dbReference>
<evidence type="ECO:0000259" key="2">
    <source>
        <dbReference type="PROSITE" id="PS50405"/>
    </source>
</evidence>